<sequence>MNQIINQVVGGQPLPVIPQNANTNANNLVNPSFDNFTAYQKKYEDLIKGTDPFIKSQRTENQAIQFSTVIFS</sequence>
<protein>
    <submittedName>
        <fullName evidence="1">9452_t:CDS:1</fullName>
    </submittedName>
</protein>
<reference evidence="1 2" key="1">
    <citation type="submission" date="2021-06" db="EMBL/GenBank/DDBJ databases">
        <authorList>
            <person name="Kallberg Y."/>
            <person name="Tangrot J."/>
            <person name="Rosling A."/>
        </authorList>
    </citation>
    <scope>NUCLEOTIDE SEQUENCE [LARGE SCALE GENOMIC DNA]</scope>
    <source>
        <strain evidence="1 2">120-4 pot B 10/14</strain>
    </source>
</reference>
<gene>
    <name evidence="1" type="ORF">GMARGA_LOCUS33286</name>
</gene>
<evidence type="ECO:0000313" key="1">
    <source>
        <dbReference type="EMBL" id="CAG8836958.1"/>
    </source>
</evidence>
<dbReference type="Proteomes" id="UP000789901">
    <property type="component" value="Unassembled WGS sequence"/>
</dbReference>
<proteinExistence type="predicted"/>
<name>A0ABN7WPC0_GIGMA</name>
<keyword evidence="2" id="KW-1185">Reference proteome</keyword>
<feature type="non-terminal residue" evidence="1">
    <location>
        <position position="72"/>
    </location>
</feature>
<comment type="caution">
    <text evidence="1">The sequence shown here is derived from an EMBL/GenBank/DDBJ whole genome shotgun (WGS) entry which is preliminary data.</text>
</comment>
<accession>A0ABN7WPC0</accession>
<dbReference type="EMBL" id="CAJVQB010054759">
    <property type="protein sequence ID" value="CAG8836958.1"/>
    <property type="molecule type" value="Genomic_DNA"/>
</dbReference>
<organism evidence="1 2">
    <name type="scientific">Gigaspora margarita</name>
    <dbReference type="NCBI Taxonomy" id="4874"/>
    <lineage>
        <taxon>Eukaryota</taxon>
        <taxon>Fungi</taxon>
        <taxon>Fungi incertae sedis</taxon>
        <taxon>Mucoromycota</taxon>
        <taxon>Glomeromycotina</taxon>
        <taxon>Glomeromycetes</taxon>
        <taxon>Diversisporales</taxon>
        <taxon>Gigasporaceae</taxon>
        <taxon>Gigaspora</taxon>
    </lineage>
</organism>
<evidence type="ECO:0000313" key="2">
    <source>
        <dbReference type="Proteomes" id="UP000789901"/>
    </source>
</evidence>